<dbReference type="PANTHER" id="PTHR37984:SF5">
    <property type="entry name" value="PROTEIN NYNRIN-LIKE"/>
    <property type="match status" value="1"/>
</dbReference>
<dbReference type="Proteomes" id="UP000886998">
    <property type="component" value="Unassembled WGS sequence"/>
</dbReference>
<evidence type="ECO:0000313" key="1">
    <source>
        <dbReference type="EMBL" id="GFY58062.1"/>
    </source>
</evidence>
<dbReference type="Gene3D" id="3.30.70.270">
    <property type="match status" value="1"/>
</dbReference>
<gene>
    <name evidence="1" type="primary">Tf2-6_451</name>
    <name evidence="1" type="ORF">TNIN_231991</name>
</gene>
<sequence length="142" mass="16513">MDDVVIPAAESEALEYLKIVLGVACDYGLEINFKKCQFLHNKIEIRDPSIEYGRLFPSPSKTKAVINYSDLKNIKDVRRFLGLTSYFRKFLPSIPPLSDLLRKDFRFQFYAEQQAAFQKLKYLFSQQPVLSIILIKSKLFSH</sequence>
<dbReference type="OrthoDB" id="3863715at2759"/>
<evidence type="ECO:0000313" key="2">
    <source>
        <dbReference type="Proteomes" id="UP000886998"/>
    </source>
</evidence>
<proteinExistence type="predicted"/>
<dbReference type="GO" id="GO:0071897">
    <property type="term" value="P:DNA biosynthetic process"/>
    <property type="evidence" value="ECO:0007669"/>
    <property type="project" value="UniProtKB-ARBA"/>
</dbReference>
<dbReference type="InterPro" id="IPR050951">
    <property type="entry name" value="Retrovirus_Pol_polyprotein"/>
</dbReference>
<accession>A0A8X6XSP9</accession>
<comment type="caution">
    <text evidence="1">The sequence shown here is derived from an EMBL/GenBank/DDBJ whole genome shotgun (WGS) entry which is preliminary data.</text>
</comment>
<dbReference type="PANTHER" id="PTHR37984">
    <property type="entry name" value="PROTEIN CBG26694"/>
    <property type="match status" value="1"/>
</dbReference>
<dbReference type="EMBL" id="BMAV01011896">
    <property type="protein sequence ID" value="GFY58062.1"/>
    <property type="molecule type" value="Genomic_DNA"/>
</dbReference>
<protein>
    <submittedName>
        <fullName evidence="1">Transposon Tf2-6 polyprotein</fullName>
    </submittedName>
</protein>
<dbReference type="SUPFAM" id="SSF56672">
    <property type="entry name" value="DNA/RNA polymerases"/>
    <property type="match status" value="1"/>
</dbReference>
<keyword evidence="2" id="KW-1185">Reference proteome</keyword>
<dbReference type="InterPro" id="IPR043128">
    <property type="entry name" value="Rev_trsase/Diguanyl_cyclase"/>
</dbReference>
<dbReference type="InterPro" id="IPR043502">
    <property type="entry name" value="DNA/RNA_pol_sf"/>
</dbReference>
<reference evidence="1" key="1">
    <citation type="submission" date="2020-08" db="EMBL/GenBank/DDBJ databases">
        <title>Multicomponent nature underlies the extraordinary mechanical properties of spider dragline silk.</title>
        <authorList>
            <person name="Kono N."/>
            <person name="Nakamura H."/>
            <person name="Mori M."/>
            <person name="Yoshida Y."/>
            <person name="Ohtoshi R."/>
            <person name="Malay A.D."/>
            <person name="Moran D.A.P."/>
            <person name="Tomita M."/>
            <person name="Numata K."/>
            <person name="Arakawa K."/>
        </authorList>
    </citation>
    <scope>NUCLEOTIDE SEQUENCE</scope>
</reference>
<organism evidence="1 2">
    <name type="scientific">Trichonephila inaurata madagascariensis</name>
    <dbReference type="NCBI Taxonomy" id="2747483"/>
    <lineage>
        <taxon>Eukaryota</taxon>
        <taxon>Metazoa</taxon>
        <taxon>Ecdysozoa</taxon>
        <taxon>Arthropoda</taxon>
        <taxon>Chelicerata</taxon>
        <taxon>Arachnida</taxon>
        <taxon>Araneae</taxon>
        <taxon>Araneomorphae</taxon>
        <taxon>Entelegynae</taxon>
        <taxon>Araneoidea</taxon>
        <taxon>Nephilidae</taxon>
        <taxon>Trichonephila</taxon>
        <taxon>Trichonephila inaurata</taxon>
    </lineage>
</organism>
<name>A0A8X6XSP9_9ARAC</name>
<dbReference type="AlphaFoldDB" id="A0A8X6XSP9"/>